<dbReference type="OrthoDB" id="6681046at2759"/>
<evidence type="ECO:0000313" key="2">
    <source>
        <dbReference type="EMBL" id="KAF2897225.1"/>
    </source>
</evidence>
<dbReference type="Proteomes" id="UP000801492">
    <property type="component" value="Unassembled WGS sequence"/>
</dbReference>
<protein>
    <submittedName>
        <fullName evidence="2">Uncharacterized protein</fullName>
    </submittedName>
</protein>
<dbReference type="EMBL" id="VTPC01004387">
    <property type="protein sequence ID" value="KAF2897225.1"/>
    <property type="molecule type" value="Genomic_DNA"/>
</dbReference>
<evidence type="ECO:0000313" key="3">
    <source>
        <dbReference type="Proteomes" id="UP000801492"/>
    </source>
</evidence>
<feature type="signal peptide" evidence="1">
    <location>
        <begin position="1"/>
        <end position="19"/>
    </location>
</feature>
<dbReference type="SUPFAM" id="SSF47565">
    <property type="entry name" value="Insect pheromone/odorant-binding proteins"/>
    <property type="match status" value="1"/>
</dbReference>
<accession>A0A8K0GA58</accession>
<dbReference type="Pfam" id="PF01395">
    <property type="entry name" value="PBP_GOBP"/>
    <property type="match status" value="1"/>
</dbReference>
<sequence>MMLLVIVSLVLAITLQADARAIVNQELPEVLIETLQQSFACALQLGPDAAKVPSVQDVDLTQLPEDNPVLNRLWGCLWEKKGFINKEGVVYPEKLKTYLVDLLSISPVVGIDVEDIASKVIKKCKDVEGSDYKVRSIKMQNCINKSVAEIVGA</sequence>
<keyword evidence="3" id="KW-1185">Reference proteome</keyword>
<dbReference type="InterPro" id="IPR006170">
    <property type="entry name" value="PBP/GOBP"/>
</dbReference>
<evidence type="ECO:0000256" key="1">
    <source>
        <dbReference type="SAM" id="SignalP"/>
    </source>
</evidence>
<dbReference type="GO" id="GO:0005549">
    <property type="term" value="F:odorant binding"/>
    <property type="evidence" value="ECO:0007669"/>
    <property type="project" value="InterPro"/>
</dbReference>
<dbReference type="AlphaFoldDB" id="A0A8K0GA58"/>
<comment type="caution">
    <text evidence="2">The sequence shown here is derived from an EMBL/GenBank/DDBJ whole genome shotgun (WGS) entry which is preliminary data.</text>
</comment>
<dbReference type="InterPro" id="IPR036728">
    <property type="entry name" value="PBP_GOBP_sf"/>
</dbReference>
<dbReference type="CDD" id="cd23992">
    <property type="entry name" value="PBP_GOBP"/>
    <property type="match status" value="1"/>
</dbReference>
<reference evidence="2" key="1">
    <citation type="submission" date="2019-08" db="EMBL/GenBank/DDBJ databases">
        <title>The genome of the North American firefly Photinus pyralis.</title>
        <authorList>
            <consortium name="Photinus pyralis genome working group"/>
            <person name="Fallon T.R."/>
            <person name="Sander Lower S.E."/>
            <person name="Weng J.-K."/>
        </authorList>
    </citation>
    <scope>NUCLEOTIDE SEQUENCE</scope>
    <source>
        <strain evidence="2">TRF0915ILg1</strain>
        <tissue evidence="2">Whole body</tissue>
    </source>
</reference>
<feature type="chain" id="PRO_5035438094" evidence="1">
    <location>
        <begin position="20"/>
        <end position="153"/>
    </location>
</feature>
<organism evidence="2 3">
    <name type="scientific">Ignelater luminosus</name>
    <name type="common">Cucubano</name>
    <name type="synonym">Pyrophorus luminosus</name>
    <dbReference type="NCBI Taxonomy" id="2038154"/>
    <lineage>
        <taxon>Eukaryota</taxon>
        <taxon>Metazoa</taxon>
        <taxon>Ecdysozoa</taxon>
        <taxon>Arthropoda</taxon>
        <taxon>Hexapoda</taxon>
        <taxon>Insecta</taxon>
        <taxon>Pterygota</taxon>
        <taxon>Neoptera</taxon>
        <taxon>Endopterygota</taxon>
        <taxon>Coleoptera</taxon>
        <taxon>Polyphaga</taxon>
        <taxon>Elateriformia</taxon>
        <taxon>Elateroidea</taxon>
        <taxon>Elateridae</taxon>
        <taxon>Agrypninae</taxon>
        <taxon>Pyrophorini</taxon>
        <taxon>Ignelater</taxon>
    </lineage>
</organism>
<dbReference type="Gene3D" id="1.10.238.20">
    <property type="entry name" value="Pheromone/general odorant binding protein domain"/>
    <property type="match status" value="1"/>
</dbReference>
<name>A0A8K0GA58_IGNLU</name>
<proteinExistence type="predicted"/>
<keyword evidence="1" id="KW-0732">Signal</keyword>
<gene>
    <name evidence="2" type="ORF">ILUMI_08950</name>
</gene>